<dbReference type="Gene3D" id="3.90.70.10">
    <property type="entry name" value="Cysteine proteinases"/>
    <property type="match status" value="1"/>
</dbReference>
<evidence type="ECO:0000256" key="10">
    <source>
        <dbReference type="ARBA" id="ARBA00032453"/>
    </source>
</evidence>
<keyword evidence="4" id="KW-0645">Protease</keyword>
<gene>
    <name evidence="13" type="ORF">Zmor_005560</name>
</gene>
<protein>
    <recommendedName>
        <fullName evidence="8">Ubiquitin carboxyl-terminal hydrolase 47</fullName>
        <ecNumber evidence="3">3.4.19.12</ecNumber>
    </recommendedName>
    <alternativeName>
        <fullName evidence="9">Ubiquitin thioesterase 47</fullName>
    </alternativeName>
    <alternativeName>
        <fullName evidence="10">Ubiquitin-specific-processing protease 47</fullName>
    </alternativeName>
</protein>
<evidence type="ECO:0000259" key="12">
    <source>
        <dbReference type="PROSITE" id="PS50235"/>
    </source>
</evidence>
<dbReference type="GO" id="GO:0016579">
    <property type="term" value="P:protein deubiquitination"/>
    <property type="evidence" value="ECO:0007669"/>
    <property type="project" value="InterPro"/>
</dbReference>
<evidence type="ECO:0000256" key="4">
    <source>
        <dbReference type="ARBA" id="ARBA00022670"/>
    </source>
</evidence>
<dbReference type="PROSITE" id="PS00972">
    <property type="entry name" value="USP_1"/>
    <property type="match status" value="1"/>
</dbReference>
<accession>A0AA38MLZ5</accession>
<sequence>MRRKCNNVVDTSSDCNQMTTEDVQADIKHSDDVENKIQKQIILNSSTTVASIEMYVRDVFPNDHESVELILHYEGGKTICLNDYKNSSMGDLGIQLNPELNYTITVTPSEKRNMSLYVNDVAEDDLLLGASASPTTGEVPSSSGNDTAPIHEDFLEHGHCSRCRVGPTTSDVEPSNNVESMSVVESTNYVGLVNQAMTCYLNSLVQALFMTPEFRNAIYNWEFDGQNEARSIPYQLQKLFLNLQTSTRSAVETTDLTTSFGWQGSEAWHQHDIQELCRVMFDALERKFKDTKQANLINDLYEGKMLDYVKCLECGTEKSREDTFLDIPLPVRPFGSNVAYNSVEEALRAFVQPETLEGNNQYHCEKCNKKCDAHKGLKFIKFPYLLTLHLKRFDFDYNTMHRIKLNDKVVFPEKLNLNSFVPNNRNENESIDERDTIVKCDECSTTDSGSALDDESCQGTDLSSTVNDHDENCEDSDEGIDVSSGNVHHETEAKGPYIYELFSIMIHSGSASGGHYYAYIKDFDKNQWLCFNDQSVNRITEDDIKKTYGGGPQKGYYSGVYTSSTNAYMLMYRQIDKERNCAAMKVEEFPPHMQKLLHHMRNKEKTDRINKEKQNNSFRLTVNCYNPYTDELMDVRISLFRDSTLEDAAITAHRRFKLDGIVEVEDCRMVIYNKKQSCIDCSFESDDLIFCDIVDRFKVFYSDWLLEIKEPGTEFRTYKKGGINMRTYYVNVETEDVREPVLVRVDVDDTVRILKNKIADMLIMNTNNIQVAITKFCNDPQYLDDDNMIVPFDNVSSDFKLYVSSVLDEDPDKKFDHSKFKKIIERFEYIVYLGVLLPDTDPATLDGMFIPSLDSVQNNENKLEASVTDRTNSPSLRISPQPGAMSCGDTFGDQSNSEDSSLSDSDRTLVGDAPGDCQGIFSSNSTSPADQHMISPMDPAEDMYNYDVLGNPSEEMSWDNNATGIMKNVTYFKVMSIKDCKRSPSDTNYAKLCKIFIDNRMTLDMFKKYLEPVVRVPKEYFKIYRQYPSPDEEWSTLSDTLRLARDGQTLTVKLGRALSINEFNCKVYLLKPGSTDTNHFLFEHILTRGQSVGQVKKEILFKAKKLHMLDIPFNKCRLREKCLKKPRKVYIDDQLFLDDISVLSSYEVYLQELDHVESVTSPNQLVLFARHWCPSTMTLQPFQEVVLDTTTMSELKSKVSEMSNIPLENVQVAFVRSIFPCDMHLLDIHSELDWDPNVTHLDQWPLQVDDGTAFFYRDSREKLKELTYEEKKEISIKENTRLGRVPSKSCATWEKSLRIYLDNWPSETEDNCID</sequence>
<dbReference type="InterPro" id="IPR001394">
    <property type="entry name" value="Peptidase_C19_UCH"/>
</dbReference>
<feature type="compositionally biased region" description="Polar residues" evidence="11">
    <location>
        <begin position="868"/>
        <end position="878"/>
    </location>
</feature>
<feature type="compositionally biased region" description="Polar residues" evidence="11">
    <location>
        <begin position="457"/>
        <end position="466"/>
    </location>
</feature>
<dbReference type="EMBL" id="JALNTZ010000002">
    <property type="protein sequence ID" value="KAJ3661149.1"/>
    <property type="molecule type" value="Genomic_DNA"/>
</dbReference>
<dbReference type="Proteomes" id="UP001168821">
    <property type="component" value="Unassembled WGS sequence"/>
</dbReference>
<feature type="region of interest" description="Disordered" evidence="11">
    <location>
        <begin position="447"/>
        <end position="487"/>
    </location>
</feature>
<dbReference type="InterPro" id="IPR045578">
    <property type="entry name" value="USP47_C"/>
</dbReference>
<feature type="compositionally biased region" description="Acidic residues" evidence="11">
    <location>
        <begin position="471"/>
        <end position="480"/>
    </location>
</feature>
<name>A0AA38MLZ5_9CUCU</name>
<keyword evidence="14" id="KW-1185">Reference proteome</keyword>
<feature type="region of interest" description="Disordered" evidence="11">
    <location>
        <begin position="861"/>
        <end position="909"/>
    </location>
</feature>
<dbReference type="InterPro" id="IPR018200">
    <property type="entry name" value="USP_CS"/>
</dbReference>
<dbReference type="InterPro" id="IPR050164">
    <property type="entry name" value="Peptidase_C19"/>
</dbReference>
<evidence type="ECO:0000256" key="7">
    <source>
        <dbReference type="ARBA" id="ARBA00022807"/>
    </source>
</evidence>
<dbReference type="InterPro" id="IPR038765">
    <property type="entry name" value="Papain-like_cys_pep_sf"/>
</dbReference>
<evidence type="ECO:0000256" key="5">
    <source>
        <dbReference type="ARBA" id="ARBA00022786"/>
    </source>
</evidence>
<evidence type="ECO:0000256" key="11">
    <source>
        <dbReference type="SAM" id="MobiDB-lite"/>
    </source>
</evidence>
<dbReference type="PANTHER" id="PTHR24006">
    <property type="entry name" value="UBIQUITIN CARBOXYL-TERMINAL HYDROLASE"/>
    <property type="match status" value="1"/>
</dbReference>
<dbReference type="PROSITE" id="PS00973">
    <property type="entry name" value="USP_2"/>
    <property type="match status" value="1"/>
</dbReference>
<dbReference type="Pfam" id="PF00443">
    <property type="entry name" value="UCH"/>
    <property type="match status" value="1"/>
</dbReference>
<keyword evidence="7" id="KW-0788">Thiol protease</keyword>
<dbReference type="GO" id="GO:0005829">
    <property type="term" value="C:cytosol"/>
    <property type="evidence" value="ECO:0007669"/>
    <property type="project" value="TreeGrafter"/>
</dbReference>
<organism evidence="13 14">
    <name type="scientific">Zophobas morio</name>
    <dbReference type="NCBI Taxonomy" id="2755281"/>
    <lineage>
        <taxon>Eukaryota</taxon>
        <taxon>Metazoa</taxon>
        <taxon>Ecdysozoa</taxon>
        <taxon>Arthropoda</taxon>
        <taxon>Hexapoda</taxon>
        <taxon>Insecta</taxon>
        <taxon>Pterygota</taxon>
        <taxon>Neoptera</taxon>
        <taxon>Endopterygota</taxon>
        <taxon>Coleoptera</taxon>
        <taxon>Polyphaga</taxon>
        <taxon>Cucujiformia</taxon>
        <taxon>Tenebrionidae</taxon>
        <taxon>Zophobas</taxon>
    </lineage>
</organism>
<comment type="caution">
    <text evidence="13">The sequence shown here is derived from an EMBL/GenBank/DDBJ whole genome shotgun (WGS) entry which is preliminary data.</text>
</comment>
<evidence type="ECO:0000256" key="1">
    <source>
        <dbReference type="ARBA" id="ARBA00000707"/>
    </source>
</evidence>
<evidence type="ECO:0000256" key="2">
    <source>
        <dbReference type="ARBA" id="ARBA00009085"/>
    </source>
</evidence>
<dbReference type="EC" id="3.4.19.12" evidence="3"/>
<dbReference type="Pfam" id="PF19718">
    <property type="entry name" value="USP47_C"/>
    <property type="match status" value="1"/>
</dbReference>
<dbReference type="SUPFAM" id="SSF54001">
    <property type="entry name" value="Cysteine proteinases"/>
    <property type="match status" value="1"/>
</dbReference>
<dbReference type="PANTHER" id="PTHR24006:SF702">
    <property type="entry name" value="UBIQUITIN CARBOXYL-TERMINAL HYDROLASE 47"/>
    <property type="match status" value="1"/>
</dbReference>
<comment type="similarity">
    <text evidence="2">Belongs to the peptidase C19 family.</text>
</comment>
<reference evidence="13" key="1">
    <citation type="journal article" date="2023" name="G3 (Bethesda)">
        <title>Whole genome assemblies of Zophobas morio and Tenebrio molitor.</title>
        <authorList>
            <person name="Kaur S."/>
            <person name="Stinson S.A."/>
            <person name="diCenzo G.C."/>
        </authorList>
    </citation>
    <scope>NUCLEOTIDE SEQUENCE</scope>
    <source>
        <strain evidence="13">QUZm001</strain>
    </source>
</reference>
<evidence type="ECO:0000256" key="3">
    <source>
        <dbReference type="ARBA" id="ARBA00012759"/>
    </source>
</evidence>
<evidence type="ECO:0000313" key="14">
    <source>
        <dbReference type="Proteomes" id="UP001168821"/>
    </source>
</evidence>
<evidence type="ECO:0000313" key="13">
    <source>
        <dbReference type="EMBL" id="KAJ3661149.1"/>
    </source>
</evidence>
<dbReference type="CDD" id="cd02659">
    <property type="entry name" value="peptidase_C19C"/>
    <property type="match status" value="1"/>
</dbReference>
<proteinExistence type="inferred from homology"/>
<dbReference type="GO" id="GO:0004843">
    <property type="term" value="F:cysteine-type deubiquitinase activity"/>
    <property type="evidence" value="ECO:0007669"/>
    <property type="project" value="UniProtKB-EC"/>
</dbReference>
<comment type="catalytic activity">
    <reaction evidence="1">
        <text>Thiol-dependent hydrolysis of ester, thioester, amide, peptide and isopeptide bonds formed by the C-terminal Gly of ubiquitin (a 76-residue protein attached to proteins as an intracellular targeting signal).</text>
        <dbReference type="EC" id="3.4.19.12"/>
    </reaction>
</comment>
<dbReference type="InterPro" id="IPR028889">
    <property type="entry name" value="USP"/>
</dbReference>
<keyword evidence="5" id="KW-0833">Ubl conjugation pathway</keyword>
<dbReference type="PROSITE" id="PS50235">
    <property type="entry name" value="USP_3"/>
    <property type="match status" value="1"/>
</dbReference>
<evidence type="ECO:0000256" key="8">
    <source>
        <dbReference type="ARBA" id="ARBA00026136"/>
    </source>
</evidence>
<dbReference type="GO" id="GO:0005634">
    <property type="term" value="C:nucleus"/>
    <property type="evidence" value="ECO:0007669"/>
    <property type="project" value="TreeGrafter"/>
</dbReference>
<dbReference type="GO" id="GO:0006508">
    <property type="term" value="P:proteolysis"/>
    <property type="evidence" value="ECO:0007669"/>
    <property type="project" value="UniProtKB-KW"/>
</dbReference>
<feature type="compositionally biased region" description="Low complexity" evidence="11">
    <location>
        <begin position="893"/>
        <end position="903"/>
    </location>
</feature>
<keyword evidence="6" id="KW-0378">Hydrolase</keyword>
<evidence type="ECO:0000256" key="9">
    <source>
        <dbReference type="ARBA" id="ARBA00029910"/>
    </source>
</evidence>
<evidence type="ECO:0000256" key="6">
    <source>
        <dbReference type="ARBA" id="ARBA00022801"/>
    </source>
</evidence>
<feature type="domain" description="USP" evidence="12">
    <location>
        <begin position="190"/>
        <end position="575"/>
    </location>
</feature>